<comment type="subcellular location">
    <subcellularLocation>
        <location evidence="1">Membrane</location>
        <topology evidence="1">Multi-pass membrane protein</topology>
    </subcellularLocation>
</comment>
<dbReference type="InterPro" id="IPR004853">
    <property type="entry name" value="Sugar_P_trans_dom"/>
</dbReference>
<evidence type="ECO:0000259" key="6">
    <source>
        <dbReference type="Pfam" id="PF03151"/>
    </source>
</evidence>
<dbReference type="SUPFAM" id="SSF103481">
    <property type="entry name" value="Multidrug resistance efflux transporter EmrE"/>
    <property type="match status" value="2"/>
</dbReference>
<dbReference type="PANTHER" id="PTHR11132">
    <property type="entry name" value="SOLUTE CARRIER FAMILY 35"/>
    <property type="match status" value="1"/>
</dbReference>
<dbReference type="EMBL" id="JAIZAY010000006">
    <property type="protein sequence ID" value="KAJ8039694.1"/>
    <property type="molecule type" value="Genomic_DNA"/>
</dbReference>
<dbReference type="Proteomes" id="UP001152320">
    <property type="component" value="Chromosome 6"/>
</dbReference>
<evidence type="ECO:0000313" key="8">
    <source>
        <dbReference type="Proteomes" id="UP001152320"/>
    </source>
</evidence>
<dbReference type="GO" id="GO:0016020">
    <property type="term" value="C:membrane"/>
    <property type="evidence" value="ECO:0007669"/>
    <property type="project" value="UniProtKB-SubCell"/>
</dbReference>
<feature type="domain" description="Sugar phosphate transporter" evidence="6">
    <location>
        <begin position="13"/>
        <end position="302"/>
    </location>
</feature>
<evidence type="ECO:0000256" key="4">
    <source>
        <dbReference type="ARBA" id="ARBA00023136"/>
    </source>
</evidence>
<feature type="transmembrane region" description="Helical" evidence="5">
    <location>
        <begin position="133"/>
        <end position="151"/>
    </location>
</feature>
<feature type="transmembrane region" description="Helical" evidence="5">
    <location>
        <begin position="189"/>
        <end position="210"/>
    </location>
</feature>
<reference evidence="7" key="1">
    <citation type="submission" date="2021-10" db="EMBL/GenBank/DDBJ databases">
        <title>Tropical sea cucumber genome reveals ecological adaptation and Cuvierian tubules defense mechanism.</title>
        <authorList>
            <person name="Chen T."/>
        </authorList>
    </citation>
    <scope>NUCLEOTIDE SEQUENCE</scope>
    <source>
        <strain evidence="7">Nanhai2018</strain>
        <tissue evidence="7">Muscle</tissue>
    </source>
</reference>
<evidence type="ECO:0000256" key="3">
    <source>
        <dbReference type="ARBA" id="ARBA00022989"/>
    </source>
</evidence>
<dbReference type="InterPro" id="IPR037185">
    <property type="entry name" value="EmrE-like"/>
</dbReference>
<gene>
    <name evidence="7" type="ORF">HOLleu_13775</name>
</gene>
<proteinExistence type="predicted"/>
<evidence type="ECO:0000256" key="2">
    <source>
        <dbReference type="ARBA" id="ARBA00022692"/>
    </source>
</evidence>
<feature type="transmembrane region" description="Helical" evidence="5">
    <location>
        <begin position="230"/>
        <end position="255"/>
    </location>
</feature>
<comment type="caution">
    <text evidence="7">The sequence shown here is derived from an EMBL/GenBank/DDBJ whole genome shotgun (WGS) entry which is preliminary data.</text>
</comment>
<feature type="transmembrane region" description="Helical" evidence="5">
    <location>
        <begin position="43"/>
        <end position="64"/>
    </location>
</feature>
<dbReference type="InterPro" id="IPR050186">
    <property type="entry name" value="TPT_transporter"/>
</dbReference>
<feature type="transmembrane region" description="Helical" evidence="5">
    <location>
        <begin position="12"/>
        <end position="31"/>
    </location>
</feature>
<keyword evidence="2 5" id="KW-0812">Transmembrane</keyword>
<dbReference type="AlphaFoldDB" id="A0A9Q1C7X8"/>
<name>A0A9Q1C7X8_HOLLE</name>
<keyword evidence="8" id="KW-1185">Reference proteome</keyword>
<sequence>MALRRDLSKEMWRIVLLCLLWYTSSLLQNVINKHLFQYFPYPTTVSMGHMLAVAVLLEPVLRIWKVPRPESIDRRHLLVLVLPLAFGKFFSSVSAEFSILKVSVSFAHTVKATMPIFTVFLSRLVLGEKQTTKIYLSLCPIICGVMIATMTELSFDFLGLIAALVSTITFALQNVYSKKALRDIGIHHLRLLLMLGQLGALMLLPIWVFLDFRRIIHDSELMASNMWTQILTLLFCSSFLNFCQNIFAFSVLNLVTPLSYSIANATKRIVVIFMSLLMLKNPVTVTNMMGMALAVFGVVCYNLSKYEASVQKRKDYLPMVASDLVDGRLISHEKENGHVMHQV</sequence>
<keyword evidence="3 5" id="KW-1133">Transmembrane helix</keyword>
<evidence type="ECO:0000256" key="1">
    <source>
        <dbReference type="ARBA" id="ARBA00004141"/>
    </source>
</evidence>
<feature type="transmembrane region" description="Helical" evidence="5">
    <location>
        <begin position="157"/>
        <end position="177"/>
    </location>
</feature>
<feature type="transmembrane region" description="Helical" evidence="5">
    <location>
        <begin position="76"/>
        <end position="100"/>
    </location>
</feature>
<feature type="transmembrane region" description="Helical" evidence="5">
    <location>
        <begin position="285"/>
        <end position="304"/>
    </location>
</feature>
<accession>A0A9Q1C7X8</accession>
<dbReference type="OrthoDB" id="6418713at2759"/>
<organism evidence="7 8">
    <name type="scientific">Holothuria leucospilota</name>
    <name type="common">Black long sea cucumber</name>
    <name type="synonym">Mertensiothuria leucospilota</name>
    <dbReference type="NCBI Taxonomy" id="206669"/>
    <lineage>
        <taxon>Eukaryota</taxon>
        <taxon>Metazoa</taxon>
        <taxon>Echinodermata</taxon>
        <taxon>Eleutherozoa</taxon>
        <taxon>Echinozoa</taxon>
        <taxon>Holothuroidea</taxon>
        <taxon>Aspidochirotacea</taxon>
        <taxon>Aspidochirotida</taxon>
        <taxon>Holothuriidae</taxon>
        <taxon>Holothuria</taxon>
    </lineage>
</organism>
<dbReference type="Pfam" id="PF03151">
    <property type="entry name" value="TPT"/>
    <property type="match status" value="1"/>
</dbReference>
<evidence type="ECO:0000256" key="5">
    <source>
        <dbReference type="SAM" id="Phobius"/>
    </source>
</evidence>
<evidence type="ECO:0000313" key="7">
    <source>
        <dbReference type="EMBL" id="KAJ8039694.1"/>
    </source>
</evidence>
<keyword evidence="4 5" id="KW-0472">Membrane</keyword>
<feature type="transmembrane region" description="Helical" evidence="5">
    <location>
        <begin position="106"/>
        <end position="126"/>
    </location>
</feature>
<protein>
    <submittedName>
        <fullName evidence="7">Solute carrier family 35 member E1</fullName>
    </submittedName>
</protein>